<comment type="similarity">
    <text evidence="2">Belongs to the [NiFe]/[NiFeSe] hydrogenase large subunit family.</text>
</comment>
<keyword evidence="5" id="KW-0560">Oxidoreductase</keyword>
<feature type="binding site" evidence="6">
    <location>
        <position position="7"/>
    </location>
    <ligand>
        <name>Ni(2+)</name>
        <dbReference type="ChEBI" id="CHEBI:49786"/>
    </ligand>
</feature>
<keyword evidence="3 6" id="KW-0533">Nickel</keyword>
<dbReference type="GO" id="GO:0016491">
    <property type="term" value="F:oxidoreductase activity"/>
    <property type="evidence" value="ECO:0007669"/>
    <property type="project" value="UniProtKB-KW"/>
</dbReference>
<evidence type="ECO:0000256" key="6">
    <source>
        <dbReference type="PIRSR" id="PIRSR601501-1"/>
    </source>
</evidence>
<accession>A0A6V8PK97</accession>
<name>A0A6V8PK97_9ACTN</name>
<evidence type="ECO:0000313" key="7">
    <source>
        <dbReference type="EMBL" id="GFP33082.1"/>
    </source>
</evidence>
<evidence type="ECO:0000313" key="8">
    <source>
        <dbReference type="Proteomes" id="UP000568877"/>
    </source>
</evidence>
<dbReference type="Pfam" id="PF00374">
    <property type="entry name" value="NiFeSe_Hases"/>
    <property type="match status" value="1"/>
</dbReference>
<evidence type="ECO:0000256" key="4">
    <source>
        <dbReference type="ARBA" id="ARBA00022723"/>
    </source>
</evidence>
<dbReference type="PANTHER" id="PTHR43600:SF2">
    <property type="entry name" value="F420-NON-REDUCING HYDROGENASE VHU SUBUNIT A"/>
    <property type="match status" value="1"/>
</dbReference>
<sequence length="59" mass="6672">DMTARICGICPVSYMMTSIEAIEDAFGITVSQQTRDLRRLLALSQCNLQVDQNSHLRRT</sequence>
<evidence type="ECO:0000256" key="3">
    <source>
        <dbReference type="ARBA" id="ARBA00022596"/>
    </source>
</evidence>
<evidence type="ECO:0000256" key="2">
    <source>
        <dbReference type="ARBA" id="ARBA00009292"/>
    </source>
</evidence>
<dbReference type="GO" id="GO:0016151">
    <property type="term" value="F:nickel cation binding"/>
    <property type="evidence" value="ECO:0007669"/>
    <property type="project" value="InterPro"/>
</dbReference>
<feature type="binding site" evidence="6">
    <location>
        <position position="10"/>
    </location>
    <ligand>
        <name>Fe cation</name>
        <dbReference type="ChEBI" id="CHEBI:24875"/>
    </ligand>
</feature>
<dbReference type="SUPFAM" id="SSF56762">
    <property type="entry name" value="HydB/Nqo4-like"/>
    <property type="match status" value="1"/>
</dbReference>
<keyword evidence="4 6" id="KW-0479">Metal-binding</keyword>
<organism evidence="7 8">
    <name type="scientific">Candidatus Hakubella thermalkaliphila</name>
    <dbReference type="NCBI Taxonomy" id="2754717"/>
    <lineage>
        <taxon>Bacteria</taxon>
        <taxon>Bacillati</taxon>
        <taxon>Actinomycetota</taxon>
        <taxon>Actinomycetota incertae sedis</taxon>
        <taxon>Candidatus Hakubellales</taxon>
        <taxon>Candidatus Hakubellaceae</taxon>
        <taxon>Candidatus Hakubella</taxon>
    </lineage>
</organism>
<reference evidence="7 8" key="1">
    <citation type="journal article" date="2020" name="Front. Microbiol.">
        <title>Single-cell genomics of novel Actinobacteria with the Wood-Ljungdahl pathway discovered in a serpentinizing system.</title>
        <authorList>
            <person name="Merino N."/>
            <person name="Kawai M."/>
            <person name="Boyd E.S."/>
            <person name="Colman D.R."/>
            <person name="McGlynn S.E."/>
            <person name="Nealson K.H."/>
            <person name="Kurokawa K."/>
            <person name="Hongoh Y."/>
        </authorList>
    </citation>
    <scope>NUCLEOTIDE SEQUENCE [LARGE SCALE GENOMIC DNA]</scope>
    <source>
        <strain evidence="7 8">S42</strain>
    </source>
</reference>
<proteinExistence type="inferred from homology"/>
<feature type="binding site" evidence="6">
    <location>
        <position position="10"/>
    </location>
    <ligand>
        <name>Ni(2+)</name>
        <dbReference type="ChEBI" id="CHEBI:49786"/>
    </ligand>
</feature>
<keyword evidence="6" id="KW-0408">Iron</keyword>
<comment type="cofactor">
    <cofactor evidence="6">
        <name>Fe cation</name>
        <dbReference type="ChEBI" id="CHEBI:24875"/>
    </cofactor>
</comment>
<dbReference type="Gene3D" id="1.10.645.10">
    <property type="entry name" value="Cytochrome-c3 Hydrogenase, chain B"/>
    <property type="match status" value="1"/>
</dbReference>
<dbReference type="AlphaFoldDB" id="A0A6V8PK97"/>
<dbReference type="PANTHER" id="PTHR43600">
    <property type="entry name" value="COENZYME F420 HYDROGENASE, SUBUNIT ALPHA"/>
    <property type="match status" value="1"/>
</dbReference>
<feature type="non-terminal residue" evidence="7">
    <location>
        <position position="1"/>
    </location>
</feature>
<gene>
    <name evidence="7" type="ORF">HKBW3S42_01400</name>
</gene>
<dbReference type="InterPro" id="IPR029014">
    <property type="entry name" value="NiFe-Hase_large"/>
</dbReference>
<evidence type="ECO:0000256" key="5">
    <source>
        <dbReference type="ARBA" id="ARBA00023002"/>
    </source>
</evidence>
<evidence type="ECO:0000256" key="1">
    <source>
        <dbReference type="ARBA" id="ARBA00001967"/>
    </source>
</evidence>
<comment type="cofactor">
    <cofactor evidence="1 6">
        <name>Ni(2+)</name>
        <dbReference type="ChEBI" id="CHEBI:49786"/>
    </cofactor>
</comment>
<dbReference type="EMBL" id="BLSA01000264">
    <property type="protein sequence ID" value="GFP33082.1"/>
    <property type="molecule type" value="Genomic_DNA"/>
</dbReference>
<dbReference type="Proteomes" id="UP000568877">
    <property type="component" value="Unassembled WGS sequence"/>
</dbReference>
<dbReference type="InterPro" id="IPR001501">
    <property type="entry name" value="Ni-dep_hyd_lsu"/>
</dbReference>
<comment type="caution">
    <text evidence="7">The sequence shown here is derived from an EMBL/GenBank/DDBJ whole genome shotgun (WGS) entry which is preliminary data.</text>
</comment>
<protein>
    <submittedName>
        <fullName evidence="7">Uncharacterized protein</fullName>
    </submittedName>
</protein>